<dbReference type="RefSeq" id="WP_183585575.1">
    <property type="nucleotide sequence ID" value="NZ_JACHCA010000002.1"/>
</dbReference>
<name>A0A841J634_9SPHI</name>
<protein>
    <submittedName>
        <fullName evidence="1">Uncharacterized protein</fullName>
    </submittedName>
</protein>
<evidence type="ECO:0000313" key="2">
    <source>
        <dbReference type="Proteomes" id="UP000548326"/>
    </source>
</evidence>
<evidence type="ECO:0000313" key="1">
    <source>
        <dbReference type="EMBL" id="MBB6126493.1"/>
    </source>
</evidence>
<sequence>MRSLFSRAILLTSFLTIAGILMTISRSSAQSSDNITAMTDKYWIDYESYLKRAVAEKNPHNCAVILNQMVKELTPKAAELNAKTAAWKKSHNQMEQIQLMSATQGNKHKVAALKYFMDPSLSMRSGQSEELHKAMKNMIDNLPVSKINTM</sequence>
<dbReference type="AlphaFoldDB" id="A0A841J634"/>
<reference evidence="1 2" key="1">
    <citation type="submission" date="2020-08" db="EMBL/GenBank/DDBJ databases">
        <title>Genomic Encyclopedia of Type Strains, Phase IV (KMG-V): Genome sequencing to study the core and pangenomes of soil and plant-associated prokaryotes.</title>
        <authorList>
            <person name="Whitman W."/>
        </authorList>
    </citation>
    <scope>NUCLEOTIDE SEQUENCE [LARGE SCALE GENOMIC DNA]</scope>
    <source>
        <strain evidence="1 2">MP601</strain>
    </source>
</reference>
<accession>A0A841J634</accession>
<gene>
    <name evidence="1" type="ORF">HDF22_000598</name>
</gene>
<comment type="caution">
    <text evidence="1">The sequence shown here is derived from an EMBL/GenBank/DDBJ whole genome shotgun (WGS) entry which is preliminary data.</text>
</comment>
<dbReference type="Proteomes" id="UP000548326">
    <property type="component" value="Unassembled WGS sequence"/>
</dbReference>
<dbReference type="EMBL" id="JACHCA010000002">
    <property type="protein sequence ID" value="MBB6126493.1"/>
    <property type="molecule type" value="Genomic_DNA"/>
</dbReference>
<proteinExistence type="predicted"/>
<organism evidence="1 2">
    <name type="scientific">Mucilaginibacter lappiensis</name>
    <dbReference type="NCBI Taxonomy" id="354630"/>
    <lineage>
        <taxon>Bacteria</taxon>
        <taxon>Pseudomonadati</taxon>
        <taxon>Bacteroidota</taxon>
        <taxon>Sphingobacteriia</taxon>
        <taxon>Sphingobacteriales</taxon>
        <taxon>Sphingobacteriaceae</taxon>
        <taxon>Mucilaginibacter</taxon>
    </lineage>
</organism>